<dbReference type="AlphaFoldDB" id="A0A0F3N240"/>
<sequence length="75" mass="8541">MAKDANKPEGNRKAPLSTEELYNKFDNISSILIVNLILELNFLKILLLLLTMLPLLDKIFLLQLNLVQSLTDTMI</sequence>
<proteinExistence type="predicted"/>
<keyword evidence="1" id="KW-0472">Membrane</keyword>
<keyword evidence="1" id="KW-1133">Transmembrane helix</keyword>
<dbReference type="EMBL" id="LANR01000001">
    <property type="protein sequence ID" value="KJV62130.1"/>
    <property type="molecule type" value="Genomic_DNA"/>
</dbReference>
<dbReference type="Proteomes" id="UP000033556">
    <property type="component" value="Unassembled WGS sequence"/>
</dbReference>
<organism evidence="2 3">
    <name type="scientific">Rickettsia amblyommatis str. Ac/Pa</name>
    <dbReference type="NCBI Taxonomy" id="1359164"/>
    <lineage>
        <taxon>Bacteria</taxon>
        <taxon>Pseudomonadati</taxon>
        <taxon>Pseudomonadota</taxon>
        <taxon>Alphaproteobacteria</taxon>
        <taxon>Rickettsiales</taxon>
        <taxon>Rickettsiaceae</taxon>
        <taxon>Rickettsieae</taxon>
        <taxon>Rickettsia</taxon>
        <taxon>spotted fever group</taxon>
    </lineage>
</organism>
<feature type="transmembrane region" description="Helical" evidence="1">
    <location>
        <begin position="31"/>
        <end position="56"/>
    </location>
</feature>
<comment type="caution">
    <text evidence="2">The sequence shown here is derived from an EMBL/GenBank/DDBJ whole genome shotgun (WGS) entry which is preliminary data.</text>
</comment>
<evidence type="ECO:0000313" key="2">
    <source>
        <dbReference type="EMBL" id="KJV62130.1"/>
    </source>
</evidence>
<accession>A0A0F3N240</accession>
<keyword evidence="1" id="KW-0812">Transmembrane</keyword>
<evidence type="ECO:0000256" key="1">
    <source>
        <dbReference type="SAM" id="Phobius"/>
    </source>
</evidence>
<evidence type="ECO:0000313" key="3">
    <source>
        <dbReference type="Proteomes" id="UP000033556"/>
    </source>
</evidence>
<dbReference type="PATRIC" id="fig|1359164.3.peg.1135"/>
<dbReference type="RefSeq" id="WP_014392243.1">
    <property type="nucleotide sequence ID" value="NZ_LANR01000001.1"/>
</dbReference>
<keyword evidence="3" id="KW-1185">Reference proteome</keyword>
<gene>
    <name evidence="2" type="ORF">APHACPA_1150</name>
</gene>
<protein>
    <submittedName>
        <fullName evidence="2">Uncharacterized protein</fullName>
    </submittedName>
</protein>
<reference evidence="2 3" key="1">
    <citation type="submission" date="2015-01" db="EMBL/GenBank/DDBJ databases">
        <title>Genome Sequencing of Rickettsiales.</title>
        <authorList>
            <person name="Daugherty S.C."/>
            <person name="Su Q."/>
            <person name="Abolude K."/>
            <person name="Beier-Sexton M."/>
            <person name="Carlyon J.A."/>
            <person name="Carter R."/>
            <person name="Day N.P."/>
            <person name="Dumler S.J."/>
            <person name="Dyachenko V."/>
            <person name="Godinez A."/>
            <person name="Kurtti T.J."/>
            <person name="Lichay M."/>
            <person name="Mullins K.E."/>
            <person name="Ott S."/>
            <person name="Pappas-Brown V."/>
            <person name="Paris D.H."/>
            <person name="Patel P."/>
            <person name="Richards A.L."/>
            <person name="Sadzewicz L."/>
            <person name="Sears K."/>
            <person name="Seidman D."/>
            <person name="Sengamalay N."/>
            <person name="Stenos J."/>
            <person name="Tallon L.J."/>
            <person name="Vincent G."/>
            <person name="Fraser C.M."/>
            <person name="Munderloh U."/>
            <person name="Dunning-Hotopp J.C."/>
        </authorList>
    </citation>
    <scope>NUCLEOTIDE SEQUENCE [LARGE SCALE GENOMIC DNA]</scope>
    <source>
        <strain evidence="2 3">Ac/Pa</strain>
    </source>
</reference>
<name>A0A0F3N240_RICAM</name>